<evidence type="ECO:0000256" key="1">
    <source>
        <dbReference type="ARBA" id="ARBA00007162"/>
    </source>
</evidence>
<dbReference type="AlphaFoldDB" id="A0A1G5HW63"/>
<keyword evidence="3 4" id="KW-0807">Transducer</keyword>
<dbReference type="GO" id="GO:0055085">
    <property type="term" value="P:transmembrane transport"/>
    <property type="evidence" value="ECO:0007669"/>
    <property type="project" value="InterPro"/>
</dbReference>
<dbReference type="RefSeq" id="WP_091543169.1">
    <property type="nucleotide sequence ID" value="NZ_FMUS01000012.1"/>
</dbReference>
<evidence type="ECO:0000313" key="8">
    <source>
        <dbReference type="EMBL" id="SCY67278.1"/>
    </source>
</evidence>
<keyword evidence="6" id="KW-0472">Membrane</keyword>
<gene>
    <name evidence="8" type="ORF">SAMN03080606_02139</name>
</gene>
<dbReference type="SMART" id="SM00283">
    <property type="entry name" value="MA"/>
    <property type="match status" value="1"/>
</dbReference>
<evidence type="ECO:0000313" key="9">
    <source>
        <dbReference type="Proteomes" id="UP000198636"/>
    </source>
</evidence>
<dbReference type="SUPFAM" id="SSF53850">
    <property type="entry name" value="Periplasmic binding protein-like II"/>
    <property type="match status" value="1"/>
</dbReference>
<dbReference type="GO" id="GO:0043190">
    <property type="term" value="C:ATP-binding cassette (ABC) transporter complex"/>
    <property type="evidence" value="ECO:0007669"/>
    <property type="project" value="InterPro"/>
</dbReference>
<sequence>MSNKKILASVISLMILQIIILSLRINTIMLVILFAIGSYLIIYLVWSFKVNSSVISRGSNNDSSTIKDDSTITSKMFTLLESIGFDIQQLLFLSKDNTGAFNQLAESSYNVAKDMEQNVASTQEVNANVNQLVSNFDKLNNRIMEIEAFLQKSLRMLDENRNTIESINIFKESLKEEFTVASLNNKSLEEYSNVIYQTVDYIKKMSSQINLLAINAAIESARAGEAGKTFAVVAGEIRKLAMESGNATGEIEAIINNISEKIQHSSSSMDKCSEKVLDLDQVLSESYKAINQIKNTINDVNTEVLNLRTMAEDQVSSLKEIDEAMGYVAGIVENTSGITFNSIQLIDKQKDKNNEILDFCTKLSEMTEDMQLIASSLKGENEIVFGVNPFTVPQIIKDTYVPVLETICKSIGYEARTIIVKDYDALADGVGNGVIDIGWFSPFAYVNANKKYGVEALLSPMVNGKVSYKGYIIARKDSGIKSLKDLKNKHFGYVDVNSASGYLYANYLLKEEGLDPNRLFAKASYLGNHDNVIKAVLSKEVEAGATYDEAFESALSRGVNTDDLIILARTPDIPKDALAAKKELDKAITEELKKAFLGVKDYPGINTPIEGFIAVTDETYDMIRAV</sequence>
<evidence type="ECO:0000256" key="3">
    <source>
        <dbReference type="ARBA" id="ARBA00023224"/>
    </source>
</evidence>
<dbReference type="NCBIfam" id="TIGR01098">
    <property type="entry name" value="3A0109s03R"/>
    <property type="match status" value="1"/>
</dbReference>
<keyword evidence="6" id="KW-0812">Transmembrane</keyword>
<dbReference type="Gene3D" id="3.40.190.10">
    <property type="entry name" value="Periplasmic binding protein-like II"/>
    <property type="match status" value="2"/>
</dbReference>
<dbReference type="EMBL" id="FMUS01000012">
    <property type="protein sequence ID" value="SCY67278.1"/>
    <property type="molecule type" value="Genomic_DNA"/>
</dbReference>
<evidence type="ECO:0000256" key="6">
    <source>
        <dbReference type="SAM" id="Phobius"/>
    </source>
</evidence>
<comment type="similarity">
    <text evidence="1">Belongs to the phosphate/phosphite/phosphonate binding protein family.</text>
</comment>
<dbReference type="GO" id="GO:0007165">
    <property type="term" value="P:signal transduction"/>
    <property type="evidence" value="ECO:0007669"/>
    <property type="project" value="UniProtKB-KW"/>
</dbReference>
<dbReference type="PANTHER" id="PTHR32089:SF112">
    <property type="entry name" value="LYSOZYME-LIKE PROTEIN-RELATED"/>
    <property type="match status" value="1"/>
</dbReference>
<dbReference type="Gene3D" id="1.10.287.950">
    <property type="entry name" value="Methyl-accepting chemotaxis protein"/>
    <property type="match status" value="1"/>
</dbReference>
<name>A0A1G5HW63_9FIRM</name>
<dbReference type="SUPFAM" id="SSF58104">
    <property type="entry name" value="Methyl-accepting chemotaxis protein (MCP) signaling domain"/>
    <property type="match status" value="1"/>
</dbReference>
<organism evidence="8 9">
    <name type="scientific">Alkaliphilus peptidifermentans DSM 18978</name>
    <dbReference type="NCBI Taxonomy" id="1120976"/>
    <lineage>
        <taxon>Bacteria</taxon>
        <taxon>Bacillati</taxon>
        <taxon>Bacillota</taxon>
        <taxon>Clostridia</taxon>
        <taxon>Peptostreptococcales</taxon>
        <taxon>Natronincolaceae</taxon>
        <taxon>Alkaliphilus</taxon>
    </lineage>
</organism>
<dbReference type="Pfam" id="PF12974">
    <property type="entry name" value="Phosphonate-bd"/>
    <property type="match status" value="1"/>
</dbReference>
<keyword evidence="9" id="KW-1185">Reference proteome</keyword>
<evidence type="ECO:0000256" key="5">
    <source>
        <dbReference type="SAM" id="Coils"/>
    </source>
</evidence>
<dbReference type="STRING" id="1120976.SAMN03080606_02139"/>
<dbReference type="InterPro" id="IPR004089">
    <property type="entry name" value="MCPsignal_dom"/>
</dbReference>
<evidence type="ECO:0000259" key="7">
    <source>
        <dbReference type="PROSITE" id="PS50111"/>
    </source>
</evidence>
<feature type="transmembrane region" description="Helical" evidence="6">
    <location>
        <begin position="30"/>
        <end position="48"/>
    </location>
</feature>
<accession>A0A1G5HW63</accession>
<dbReference type="PANTHER" id="PTHR32089">
    <property type="entry name" value="METHYL-ACCEPTING CHEMOTAXIS PROTEIN MCPB"/>
    <property type="match status" value="1"/>
</dbReference>
<reference evidence="8 9" key="1">
    <citation type="submission" date="2016-10" db="EMBL/GenBank/DDBJ databases">
        <authorList>
            <person name="de Groot N.N."/>
        </authorList>
    </citation>
    <scope>NUCLEOTIDE SEQUENCE [LARGE SCALE GENOMIC DNA]</scope>
    <source>
        <strain evidence="8 9">DSM 18978</strain>
    </source>
</reference>
<protein>
    <submittedName>
        <fullName evidence="8">Phosphate/phosphite/phosphonate ABC transporter binding protein</fullName>
    </submittedName>
</protein>
<keyword evidence="5" id="KW-0175">Coiled coil</keyword>
<evidence type="ECO:0000256" key="2">
    <source>
        <dbReference type="ARBA" id="ARBA00022729"/>
    </source>
</evidence>
<feature type="coiled-coil region" evidence="5">
    <location>
        <begin position="112"/>
        <end position="142"/>
    </location>
</feature>
<keyword evidence="2" id="KW-0732">Signal</keyword>
<proteinExistence type="inferred from homology"/>
<evidence type="ECO:0000256" key="4">
    <source>
        <dbReference type="PROSITE-ProRule" id="PRU00284"/>
    </source>
</evidence>
<dbReference type="Pfam" id="PF00015">
    <property type="entry name" value="MCPsignal"/>
    <property type="match status" value="1"/>
</dbReference>
<dbReference type="InterPro" id="IPR005770">
    <property type="entry name" value="PhnD"/>
</dbReference>
<feature type="domain" description="Methyl-accepting transducer" evidence="7">
    <location>
        <begin position="86"/>
        <end position="329"/>
    </location>
</feature>
<dbReference type="Proteomes" id="UP000198636">
    <property type="component" value="Unassembled WGS sequence"/>
</dbReference>
<dbReference type="PROSITE" id="PS50111">
    <property type="entry name" value="CHEMOTAXIS_TRANSDUC_2"/>
    <property type="match status" value="1"/>
</dbReference>
<dbReference type="OrthoDB" id="9781943at2"/>
<keyword evidence="6" id="KW-1133">Transmembrane helix</keyword>
<dbReference type="CDD" id="cd01071">
    <property type="entry name" value="PBP2_PhnD_like"/>
    <property type="match status" value="1"/>
</dbReference>